<organism evidence="2 3">
    <name type="scientific">Boothiomyces macroporosus</name>
    <dbReference type="NCBI Taxonomy" id="261099"/>
    <lineage>
        <taxon>Eukaryota</taxon>
        <taxon>Fungi</taxon>
        <taxon>Fungi incertae sedis</taxon>
        <taxon>Chytridiomycota</taxon>
        <taxon>Chytridiomycota incertae sedis</taxon>
        <taxon>Chytridiomycetes</taxon>
        <taxon>Rhizophydiales</taxon>
        <taxon>Terramycetaceae</taxon>
        <taxon>Boothiomyces</taxon>
    </lineage>
</organism>
<sequence>MNNFLSNFFNSLTNNQQANQDSNQPNEQNENSHHPEQPIPTATTTTTHVPGGFPVAVRVNHRRVNLAPNEDTPQTITFSANDRLAKLILLSNLLPTELAEMVLDFAQVFKTVKFERKAMYQGANCDERYLITKPFNFKKIHRIRFRGESKDQGWATMNPELNGTRQDSWTWAEVYVDSAEHVERNVAYAGDRTRVYTNLRAGSGYEEHDIDLDIDLKRGQVLVLVIRAQFPGWKHIIKHASMEFSFTD</sequence>
<comment type="caution">
    <text evidence="2">The sequence shown here is derived from an EMBL/GenBank/DDBJ whole genome shotgun (WGS) entry which is preliminary data.</text>
</comment>
<reference evidence="2" key="1">
    <citation type="submission" date="2020-05" db="EMBL/GenBank/DDBJ databases">
        <title>Phylogenomic resolution of chytrid fungi.</title>
        <authorList>
            <person name="Stajich J.E."/>
            <person name="Amses K."/>
            <person name="Simmons R."/>
            <person name="Seto K."/>
            <person name="Myers J."/>
            <person name="Bonds A."/>
            <person name="Quandt C.A."/>
            <person name="Barry K."/>
            <person name="Liu P."/>
            <person name="Grigoriev I."/>
            <person name="Longcore J.E."/>
            <person name="James T.Y."/>
        </authorList>
    </citation>
    <scope>NUCLEOTIDE SEQUENCE</scope>
    <source>
        <strain evidence="2">PLAUS21</strain>
    </source>
</reference>
<keyword evidence="3" id="KW-1185">Reference proteome</keyword>
<evidence type="ECO:0000313" key="3">
    <source>
        <dbReference type="Proteomes" id="UP001210925"/>
    </source>
</evidence>
<dbReference type="Proteomes" id="UP001210925">
    <property type="component" value="Unassembled WGS sequence"/>
</dbReference>
<accession>A0AAD5Y5M8</accession>
<feature type="region of interest" description="Disordered" evidence="1">
    <location>
        <begin position="15"/>
        <end position="49"/>
    </location>
</feature>
<dbReference type="EMBL" id="JADGKB010000040">
    <property type="protein sequence ID" value="KAJ3257249.1"/>
    <property type="molecule type" value="Genomic_DNA"/>
</dbReference>
<name>A0AAD5Y5M8_9FUNG</name>
<proteinExistence type="predicted"/>
<evidence type="ECO:0000256" key="1">
    <source>
        <dbReference type="SAM" id="MobiDB-lite"/>
    </source>
</evidence>
<gene>
    <name evidence="2" type="ORF">HK103_004803</name>
</gene>
<dbReference type="AlphaFoldDB" id="A0AAD5Y5M8"/>
<feature type="compositionally biased region" description="Polar residues" evidence="1">
    <location>
        <begin position="16"/>
        <end position="29"/>
    </location>
</feature>
<evidence type="ECO:0000313" key="2">
    <source>
        <dbReference type="EMBL" id="KAJ3257249.1"/>
    </source>
</evidence>
<protein>
    <submittedName>
        <fullName evidence="2">Uncharacterized protein</fullName>
    </submittedName>
</protein>